<organism evidence="1 2">
    <name type="scientific">Vanilla planifolia</name>
    <name type="common">Vanilla</name>
    <dbReference type="NCBI Taxonomy" id="51239"/>
    <lineage>
        <taxon>Eukaryota</taxon>
        <taxon>Viridiplantae</taxon>
        <taxon>Streptophyta</taxon>
        <taxon>Embryophyta</taxon>
        <taxon>Tracheophyta</taxon>
        <taxon>Spermatophyta</taxon>
        <taxon>Magnoliopsida</taxon>
        <taxon>Liliopsida</taxon>
        <taxon>Asparagales</taxon>
        <taxon>Orchidaceae</taxon>
        <taxon>Vanilloideae</taxon>
        <taxon>Vanilleae</taxon>
        <taxon>Vanilla</taxon>
    </lineage>
</organism>
<accession>A0A835RUT8</accession>
<keyword evidence="2" id="KW-1185">Reference proteome</keyword>
<evidence type="ECO:0000313" key="1">
    <source>
        <dbReference type="EMBL" id="KAG0495944.1"/>
    </source>
</evidence>
<dbReference type="AlphaFoldDB" id="A0A835RUT8"/>
<sequence length="64" mass="7380">MLTPDRRLPLTEKKNGEERRLSRWSVAPEIERVGLRASDALVEAYEILNTISMPLLKSKTKDKK</sequence>
<reference evidence="1 2" key="1">
    <citation type="journal article" date="2020" name="Nat. Food">
        <title>A phased Vanilla planifolia genome enables genetic improvement of flavour and production.</title>
        <authorList>
            <person name="Hasing T."/>
            <person name="Tang H."/>
            <person name="Brym M."/>
            <person name="Khazi F."/>
            <person name="Huang T."/>
            <person name="Chambers A.H."/>
        </authorList>
    </citation>
    <scope>NUCLEOTIDE SEQUENCE [LARGE SCALE GENOMIC DNA]</scope>
    <source>
        <tissue evidence="1">Leaf</tissue>
    </source>
</reference>
<dbReference type="OrthoDB" id="958254at2759"/>
<proteinExistence type="predicted"/>
<protein>
    <submittedName>
        <fullName evidence="1">Uncharacterized protein</fullName>
    </submittedName>
</protein>
<dbReference type="Proteomes" id="UP000636800">
    <property type="component" value="Chromosome 1"/>
</dbReference>
<gene>
    <name evidence="1" type="ORF">HPP92_000635</name>
</gene>
<name>A0A835RUT8_VANPL</name>
<evidence type="ECO:0000313" key="2">
    <source>
        <dbReference type="Proteomes" id="UP000636800"/>
    </source>
</evidence>
<dbReference type="EMBL" id="JADCNL010000001">
    <property type="protein sequence ID" value="KAG0495944.1"/>
    <property type="molecule type" value="Genomic_DNA"/>
</dbReference>
<comment type="caution">
    <text evidence="1">The sequence shown here is derived from an EMBL/GenBank/DDBJ whole genome shotgun (WGS) entry which is preliminary data.</text>
</comment>